<dbReference type="GeneID" id="5144510"/>
<feature type="domain" description="Flavodoxin-like" evidence="1">
    <location>
        <begin position="3"/>
        <end position="154"/>
    </location>
</feature>
<dbReference type="Gene3D" id="3.40.50.360">
    <property type="match status" value="1"/>
</dbReference>
<reference evidence="2 3" key="1">
    <citation type="journal article" date="2006" name="Science">
        <title>Genome of rice cluster I archaea -- the key methane producers in the rice rhizosphere.</title>
        <authorList>
            <person name="Erkel C."/>
            <person name="Kube M."/>
            <person name="Reinhardt R."/>
            <person name="Liesack W."/>
        </authorList>
    </citation>
    <scope>NUCLEOTIDE SEQUENCE [LARGE SCALE GENOMIC DNA]</scope>
    <source>
        <strain evidence="3">DSM 22066 / NBRC 105507 / MRE50</strain>
    </source>
</reference>
<evidence type="ECO:0000313" key="3">
    <source>
        <dbReference type="Proteomes" id="UP000000663"/>
    </source>
</evidence>
<accession>Q0W7I6</accession>
<dbReference type="RefSeq" id="WP_012036840.1">
    <property type="nucleotide sequence ID" value="NC_009464.1"/>
</dbReference>
<dbReference type="KEGG" id="rci:RCIX169"/>
<evidence type="ECO:0000313" key="2">
    <source>
        <dbReference type="EMBL" id="CAJ35657.1"/>
    </source>
</evidence>
<dbReference type="PROSITE" id="PS50902">
    <property type="entry name" value="FLAVODOXIN_LIKE"/>
    <property type="match status" value="1"/>
</dbReference>
<dbReference type="eggNOG" id="arCOG00519">
    <property type="taxonomic scope" value="Archaea"/>
</dbReference>
<dbReference type="InterPro" id="IPR008254">
    <property type="entry name" value="Flavodoxin/NO_synth"/>
</dbReference>
<dbReference type="SUPFAM" id="SSF52218">
    <property type="entry name" value="Flavoproteins"/>
    <property type="match status" value="1"/>
</dbReference>
<dbReference type="Proteomes" id="UP000000663">
    <property type="component" value="Chromosome"/>
</dbReference>
<dbReference type="PATRIC" id="fig|351160.9.peg.2577"/>
<dbReference type="InterPro" id="IPR029039">
    <property type="entry name" value="Flavoprotein-like_sf"/>
</dbReference>
<dbReference type="AlphaFoldDB" id="Q0W7I6"/>
<keyword evidence="3" id="KW-1185">Reference proteome</keyword>
<dbReference type="STRING" id="351160.RCIX169"/>
<protein>
    <recommendedName>
        <fullName evidence="1">Flavodoxin-like domain-containing protein</fullName>
    </recommendedName>
</protein>
<dbReference type="GO" id="GO:0010181">
    <property type="term" value="F:FMN binding"/>
    <property type="evidence" value="ECO:0007669"/>
    <property type="project" value="InterPro"/>
</dbReference>
<organism evidence="2 3">
    <name type="scientific">Methanocella arvoryzae (strain DSM 22066 / NBRC 105507 / MRE50)</name>
    <dbReference type="NCBI Taxonomy" id="351160"/>
    <lineage>
        <taxon>Archaea</taxon>
        <taxon>Methanobacteriati</taxon>
        <taxon>Methanobacteriota</taxon>
        <taxon>Stenosarchaea group</taxon>
        <taxon>Methanomicrobia</taxon>
        <taxon>Methanocellales</taxon>
        <taxon>Methanocellaceae</taxon>
        <taxon>Methanocella</taxon>
    </lineage>
</organism>
<dbReference type="OrthoDB" id="73155at2157"/>
<sequence length="154" mass="16324">MKIGIIVYSQTGHTLLVAENLKNKLTAAGHSAAVERLVPLSGEKDGKNIQFGNLPDLNQYEGLVFGSPVQAFSLAPVMAAYMKQLPPLNGKKVACFVTKGLPFRWTGGSGAVNRLKKEAEVRGGKVGAAGVIVWRGTSLDSNIAEVVDVISKSF</sequence>
<evidence type="ECO:0000259" key="1">
    <source>
        <dbReference type="PROSITE" id="PS50902"/>
    </source>
</evidence>
<dbReference type="EMBL" id="AM114193">
    <property type="protein sequence ID" value="CAJ35657.1"/>
    <property type="molecule type" value="Genomic_DNA"/>
</dbReference>
<name>Q0W7I6_METAR</name>
<proteinExistence type="predicted"/>
<gene>
    <name evidence="2" type="ORF">RCIX169</name>
</gene>